<protein>
    <submittedName>
        <fullName evidence="1">Unnamed protein product</fullName>
    </submittedName>
</protein>
<name>A0ACB5SU76_AMBMO</name>
<reference evidence="1" key="1">
    <citation type="submission" date="2023-04" db="EMBL/GenBank/DDBJ databases">
        <title>Ambrosiozyma monospora NBRC 10751.</title>
        <authorList>
            <person name="Ichikawa N."/>
            <person name="Sato H."/>
            <person name="Tonouchi N."/>
        </authorList>
    </citation>
    <scope>NUCLEOTIDE SEQUENCE</scope>
    <source>
        <strain evidence="1">NBRC 10751</strain>
    </source>
</reference>
<accession>A0ACB5SU76</accession>
<gene>
    <name evidence="1" type="ORF">Amon02_000127600</name>
</gene>
<keyword evidence="2" id="KW-1185">Reference proteome</keyword>
<evidence type="ECO:0000313" key="1">
    <source>
        <dbReference type="EMBL" id="GME73140.1"/>
    </source>
</evidence>
<dbReference type="Proteomes" id="UP001165064">
    <property type="component" value="Unassembled WGS sequence"/>
</dbReference>
<sequence>METANMDSTPPTPSTSHLTCQYCRLKKVKCDRKLPKCTRCSKINIECEYKERLKRGPKRKKVSVPNQNPTTFNNYDFIEAKELVRNGSTKSLNSSAKTVPPEPNIFNVSIFDLIPIKDVHIMIDWFFENPSTFANLCLTRKYISYLLKMSKFLVISGVLCRVSVSNPEYKKYFPILFKYLQYQRCKLSVDGKDHLELIQANYIEAELLFLRLHLRTADAVLKEAALMVQKYNFHLIDAIICQDSECEKLLVSKLCGAEWESSDLTSSEILHLTRMAYWTIVLTEKYCAMGSGASSDLRVENQKVNLPHSRLKFNEVYSKLFDLSPRTPEFLEEFRKLSIWEIKLALMTKGEDIVVWLKEVDFVFKTSLVEGSREDILAKSSKYISEIDNFMACVLEIFDLNIQASLEFFIEIKSPSFTIKAILLQTVVQLFSTTAEKSASDMEVFTANQKLLFESILSIKDGYFQWSAGEYLTNHTNLFTIHTLLKLLAFNSRAVVFNQSDQLVNFTSRLVYLITEMAYKYDDMFAHRVLDEYNSSVETDLIESLFYMEGLKARDNNTNNKLIHFSGFFNGQGDFVSEI</sequence>
<organism evidence="1 2">
    <name type="scientific">Ambrosiozyma monospora</name>
    <name type="common">Yeast</name>
    <name type="synonym">Endomycopsis monosporus</name>
    <dbReference type="NCBI Taxonomy" id="43982"/>
    <lineage>
        <taxon>Eukaryota</taxon>
        <taxon>Fungi</taxon>
        <taxon>Dikarya</taxon>
        <taxon>Ascomycota</taxon>
        <taxon>Saccharomycotina</taxon>
        <taxon>Pichiomycetes</taxon>
        <taxon>Pichiales</taxon>
        <taxon>Pichiaceae</taxon>
        <taxon>Ambrosiozyma</taxon>
    </lineage>
</organism>
<comment type="caution">
    <text evidence="1">The sequence shown here is derived from an EMBL/GenBank/DDBJ whole genome shotgun (WGS) entry which is preliminary data.</text>
</comment>
<dbReference type="EMBL" id="BSXS01000601">
    <property type="protein sequence ID" value="GME73140.1"/>
    <property type="molecule type" value="Genomic_DNA"/>
</dbReference>
<proteinExistence type="predicted"/>
<evidence type="ECO:0000313" key="2">
    <source>
        <dbReference type="Proteomes" id="UP001165064"/>
    </source>
</evidence>